<accession>A0AAU9VDW8</accession>
<protein>
    <submittedName>
        <fullName evidence="2">Uncharacterized protein</fullName>
    </submittedName>
</protein>
<feature type="transmembrane region" description="Helical" evidence="1">
    <location>
        <begin position="147"/>
        <end position="170"/>
    </location>
</feature>
<keyword evidence="3" id="KW-1185">Reference proteome</keyword>
<evidence type="ECO:0000313" key="3">
    <source>
        <dbReference type="Proteomes" id="UP001153954"/>
    </source>
</evidence>
<keyword evidence="1" id="KW-1133">Transmembrane helix</keyword>
<comment type="caution">
    <text evidence="2">The sequence shown here is derived from an EMBL/GenBank/DDBJ whole genome shotgun (WGS) entry which is preliminary data.</text>
</comment>
<dbReference type="Proteomes" id="UP001153954">
    <property type="component" value="Unassembled WGS sequence"/>
</dbReference>
<dbReference type="EMBL" id="CAKOGL010000031">
    <property type="protein sequence ID" value="CAH2108618.1"/>
    <property type="molecule type" value="Genomic_DNA"/>
</dbReference>
<sequence>MKIEVLEVLDRHNVASFPAPTKTRLSCNITQYNTIKGSYFIVSPKECIVQTPVLIIITITSTIGWSLLNLSSISDNQTLANKDDHLKGQVLKIMNIPFGNGNIKNPETRKLTLKSADLHSLYAAALAAKEISTETLLTLNNADVHSVYFTITLLYLVLLVASALGIIFVLRKYLSQRPFTVEGARDGTRQRLCRDCY</sequence>
<evidence type="ECO:0000313" key="2">
    <source>
        <dbReference type="EMBL" id="CAH2108618.1"/>
    </source>
</evidence>
<gene>
    <name evidence="2" type="ORF">EEDITHA_LOCUS22537</name>
</gene>
<dbReference type="AlphaFoldDB" id="A0AAU9VDW8"/>
<organism evidence="2 3">
    <name type="scientific">Euphydryas editha</name>
    <name type="common">Edith's checkerspot</name>
    <dbReference type="NCBI Taxonomy" id="104508"/>
    <lineage>
        <taxon>Eukaryota</taxon>
        <taxon>Metazoa</taxon>
        <taxon>Ecdysozoa</taxon>
        <taxon>Arthropoda</taxon>
        <taxon>Hexapoda</taxon>
        <taxon>Insecta</taxon>
        <taxon>Pterygota</taxon>
        <taxon>Neoptera</taxon>
        <taxon>Endopterygota</taxon>
        <taxon>Lepidoptera</taxon>
        <taxon>Glossata</taxon>
        <taxon>Ditrysia</taxon>
        <taxon>Papilionoidea</taxon>
        <taxon>Nymphalidae</taxon>
        <taxon>Nymphalinae</taxon>
        <taxon>Euphydryas</taxon>
    </lineage>
</organism>
<proteinExistence type="predicted"/>
<evidence type="ECO:0000256" key="1">
    <source>
        <dbReference type="SAM" id="Phobius"/>
    </source>
</evidence>
<name>A0AAU9VDW8_EUPED</name>
<keyword evidence="1" id="KW-0812">Transmembrane</keyword>
<reference evidence="2" key="1">
    <citation type="submission" date="2022-03" db="EMBL/GenBank/DDBJ databases">
        <authorList>
            <person name="Tunstrom K."/>
        </authorList>
    </citation>
    <scope>NUCLEOTIDE SEQUENCE</scope>
</reference>
<keyword evidence="1" id="KW-0472">Membrane</keyword>